<proteinExistence type="predicted"/>
<comment type="caution">
    <text evidence="5">The sequence shown here is derived from an EMBL/GenBank/DDBJ whole genome shotgun (WGS) entry which is preliminary data.</text>
</comment>
<feature type="chain" id="PRO_5026099295" description="Copper amine oxidase-like N-terminal domain-containing protein" evidence="3">
    <location>
        <begin position="27"/>
        <end position="471"/>
    </location>
</feature>
<feature type="signal peptide" evidence="3">
    <location>
        <begin position="1"/>
        <end position="26"/>
    </location>
</feature>
<dbReference type="RefSeq" id="WP_155475892.1">
    <property type="nucleotide sequence ID" value="NZ_WNKU01000006.1"/>
</dbReference>
<feature type="repeat" description="TPR" evidence="1">
    <location>
        <begin position="299"/>
        <end position="332"/>
    </location>
</feature>
<dbReference type="AlphaFoldDB" id="A0A6I3SIW3"/>
<protein>
    <recommendedName>
        <fullName evidence="4">Copper amine oxidase-like N-terminal domain-containing protein</fullName>
    </recommendedName>
</protein>
<dbReference type="InterPro" id="IPR019734">
    <property type="entry name" value="TPR_rpt"/>
</dbReference>
<dbReference type="Gene3D" id="3.30.457.10">
    <property type="entry name" value="Copper amine oxidase-like, N-terminal domain"/>
    <property type="match status" value="1"/>
</dbReference>
<dbReference type="Proteomes" id="UP000430670">
    <property type="component" value="Unassembled WGS sequence"/>
</dbReference>
<name>A0A6I3SIW3_HELMO</name>
<dbReference type="InterPro" id="IPR012854">
    <property type="entry name" value="Cu_amine_oxidase-like_N"/>
</dbReference>
<accession>A0A6I3SIW3</accession>
<feature type="compositionally biased region" description="Low complexity" evidence="2">
    <location>
        <begin position="127"/>
        <end position="244"/>
    </location>
</feature>
<dbReference type="Pfam" id="PF07833">
    <property type="entry name" value="Cu_amine_oxidN1"/>
    <property type="match status" value="1"/>
</dbReference>
<dbReference type="EMBL" id="WNKU01000006">
    <property type="protein sequence ID" value="MTV48790.1"/>
    <property type="molecule type" value="Genomic_DNA"/>
</dbReference>
<evidence type="ECO:0000313" key="6">
    <source>
        <dbReference type="Proteomes" id="UP000430670"/>
    </source>
</evidence>
<keyword evidence="1" id="KW-0802">TPR repeat</keyword>
<feature type="compositionally biased region" description="Gly residues" evidence="2">
    <location>
        <begin position="28"/>
        <end position="37"/>
    </location>
</feature>
<keyword evidence="6" id="KW-1185">Reference proteome</keyword>
<feature type="compositionally biased region" description="Low complexity" evidence="2">
    <location>
        <begin position="38"/>
        <end position="62"/>
    </location>
</feature>
<feature type="region of interest" description="Disordered" evidence="2">
    <location>
        <begin position="112"/>
        <end position="249"/>
    </location>
</feature>
<dbReference type="PROSITE" id="PS50005">
    <property type="entry name" value="TPR"/>
    <property type="match status" value="1"/>
</dbReference>
<evidence type="ECO:0000256" key="2">
    <source>
        <dbReference type="SAM" id="MobiDB-lite"/>
    </source>
</evidence>
<evidence type="ECO:0000313" key="5">
    <source>
        <dbReference type="EMBL" id="MTV48790.1"/>
    </source>
</evidence>
<feature type="domain" description="Copper amine oxidase-like N-terminal" evidence="4">
    <location>
        <begin position="355"/>
        <end position="462"/>
    </location>
</feature>
<keyword evidence="3" id="KW-0732">Signal</keyword>
<gene>
    <name evidence="5" type="ORF">GJ688_07320</name>
</gene>
<dbReference type="InterPro" id="IPR036582">
    <property type="entry name" value="Mao_N_sf"/>
</dbReference>
<dbReference type="OrthoDB" id="2083476at2"/>
<feature type="region of interest" description="Disordered" evidence="2">
    <location>
        <begin position="28"/>
        <end position="82"/>
    </location>
</feature>
<organism evidence="5 6">
    <name type="scientific">Heliobacterium mobile</name>
    <name type="common">Heliobacillus mobilis</name>
    <dbReference type="NCBI Taxonomy" id="28064"/>
    <lineage>
        <taxon>Bacteria</taxon>
        <taxon>Bacillati</taxon>
        <taxon>Bacillota</taxon>
        <taxon>Clostridia</taxon>
        <taxon>Eubacteriales</taxon>
        <taxon>Heliobacteriaceae</taxon>
        <taxon>Heliobacterium</taxon>
    </lineage>
</organism>
<evidence type="ECO:0000256" key="3">
    <source>
        <dbReference type="SAM" id="SignalP"/>
    </source>
</evidence>
<reference evidence="5 6" key="1">
    <citation type="submission" date="2019-11" db="EMBL/GenBank/DDBJ databases">
        <title>Whole-genome sequence of a the green, strictly anaerobic photosynthetic bacterium Heliobacillus mobilis DSM 6151.</title>
        <authorList>
            <person name="Kyndt J.A."/>
            <person name="Meyer T.E."/>
        </authorList>
    </citation>
    <scope>NUCLEOTIDE SEQUENCE [LARGE SCALE GENOMIC DNA]</scope>
    <source>
        <strain evidence="5 6">DSM 6151</strain>
    </source>
</reference>
<evidence type="ECO:0000259" key="4">
    <source>
        <dbReference type="Pfam" id="PF07833"/>
    </source>
</evidence>
<sequence length="471" mass="47683">MNIRKGFVVALTVFSLLTVQTTMAMAKNGGGHGGGNSSSGKSQSQSTAVKSSSNASTASKSTINKQTKNAKKTGEGATHPSLKGLNRAYLNASQNGASPRAIEVLKQLIESRGGTVPVPDDTGDTTGGNTDTSTGGTTGSGSDTSTGDTTDGGTDTSSGGTTDSGTGTSTGGSTDSGTDTSTGGSTNSGTHTSTGGSTSSGTETSSGTTTDSGSDTSTGGTTGSGADSSNGSSTGSGETSQTTTPVTNPETVADQLSTIAEDPAAIAAVSQDAEVKTELQAVASATLKSVPAMKPTSQAKVLKNVAKFMQKSGDPMAAVDALEQAAKIDPKNKDTMAELKAAWKSAKKEGIKVYVKGQKPIFDGVQPVIENGRTLVPVRAITEALGATVQWNAEEQKVTITQDNQEIILTLGSNEALINGEKVTIDVPGKVVNNRTFVPLRFISETLKKDVSFDPESQVVTIDESTESTNE</sequence>
<evidence type="ECO:0000256" key="1">
    <source>
        <dbReference type="PROSITE-ProRule" id="PRU00339"/>
    </source>
</evidence>
<dbReference type="SUPFAM" id="SSF55383">
    <property type="entry name" value="Copper amine oxidase, domain N"/>
    <property type="match status" value="1"/>
</dbReference>